<dbReference type="OrthoDB" id="8006889at2759"/>
<reference evidence="3" key="1">
    <citation type="submission" date="2021-12" db="EMBL/GenBank/DDBJ databases">
        <authorList>
            <person name="King R."/>
        </authorList>
    </citation>
    <scope>NUCLEOTIDE SEQUENCE</scope>
</reference>
<evidence type="ECO:0000313" key="4">
    <source>
        <dbReference type="Proteomes" id="UP001153714"/>
    </source>
</evidence>
<name>A0A9N9R541_9NEOP</name>
<dbReference type="AlphaFoldDB" id="A0A9N9R541"/>
<protein>
    <recommendedName>
        <fullName evidence="2">Retrotransposon gag domain-containing protein</fullName>
    </recommendedName>
</protein>
<reference evidence="3" key="2">
    <citation type="submission" date="2022-10" db="EMBL/GenBank/DDBJ databases">
        <authorList>
            <consortium name="ENA_rothamsted_submissions"/>
            <consortium name="culmorum"/>
            <person name="King R."/>
        </authorList>
    </citation>
    <scope>NUCLEOTIDE SEQUENCE</scope>
</reference>
<dbReference type="InterPro" id="IPR036875">
    <property type="entry name" value="Znf_CCHC_sf"/>
</dbReference>
<feature type="compositionally biased region" description="Polar residues" evidence="1">
    <location>
        <begin position="10"/>
        <end position="23"/>
    </location>
</feature>
<dbReference type="SUPFAM" id="SSF57756">
    <property type="entry name" value="Retrovirus zinc finger-like domains"/>
    <property type="match status" value="1"/>
</dbReference>
<feature type="domain" description="Retrotransposon gag" evidence="2">
    <location>
        <begin position="131"/>
        <end position="214"/>
    </location>
</feature>
<keyword evidence="4" id="KW-1185">Reference proteome</keyword>
<dbReference type="Pfam" id="PF03732">
    <property type="entry name" value="Retrotrans_gag"/>
    <property type="match status" value="1"/>
</dbReference>
<evidence type="ECO:0000259" key="2">
    <source>
        <dbReference type="Pfam" id="PF03732"/>
    </source>
</evidence>
<dbReference type="Proteomes" id="UP001153714">
    <property type="component" value="Chromosome 21"/>
</dbReference>
<accession>A0A9N9R541</accession>
<dbReference type="GO" id="GO:0008270">
    <property type="term" value="F:zinc ion binding"/>
    <property type="evidence" value="ECO:0007669"/>
    <property type="project" value="InterPro"/>
</dbReference>
<sequence>METEKLALATASQPKEQPITVATDTSDLASPPAFIRPLVPELINLTDNITLHNSRLLDSQLALQPATTNASHNSTNLGLDHLKKSTYYKRPDVSKSKILFDGKSCVREFITSVDEYMVSRDIDEYFIVTSFSDFLTGVAKKWFRTVRVNYSSWYSLKVDLLKRFDKLDFDYQLEFLLRTRKQKSTETLSDFIIELQDMSFRLSDPLSEQNLINIIKHNMLRSYAMYFVGRNITSIDQIVRLGREIEELASDGNSIKSDKNLTCLKCKRQGHNYRNCSSIPGIICFNCHRHGVTTLTCDCNKSQNCNKKVEISEPVPKN</sequence>
<dbReference type="GO" id="GO:0003676">
    <property type="term" value="F:nucleic acid binding"/>
    <property type="evidence" value="ECO:0007669"/>
    <property type="project" value="InterPro"/>
</dbReference>
<proteinExistence type="predicted"/>
<organism evidence="3 4">
    <name type="scientific">Diatraea saccharalis</name>
    <name type="common">sugarcane borer</name>
    <dbReference type="NCBI Taxonomy" id="40085"/>
    <lineage>
        <taxon>Eukaryota</taxon>
        <taxon>Metazoa</taxon>
        <taxon>Ecdysozoa</taxon>
        <taxon>Arthropoda</taxon>
        <taxon>Hexapoda</taxon>
        <taxon>Insecta</taxon>
        <taxon>Pterygota</taxon>
        <taxon>Neoptera</taxon>
        <taxon>Endopterygota</taxon>
        <taxon>Lepidoptera</taxon>
        <taxon>Glossata</taxon>
        <taxon>Ditrysia</taxon>
        <taxon>Pyraloidea</taxon>
        <taxon>Crambidae</taxon>
        <taxon>Crambinae</taxon>
        <taxon>Diatraea</taxon>
    </lineage>
</organism>
<dbReference type="InterPro" id="IPR005162">
    <property type="entry name" value="Retrotrans_gag_dom"/>
</dbReference>
<gene>
    <name evidence="3" type="ORF">DIATSA_LOCUS7992</name>
</gene>
<feature type="region of interest" description="Disordered" evidence="1">
    <location>
        <begin position="1"/>
        <end position="23"/>
    </location>
</feature>
<dbReference type="EMBL" id="OU893352">
    <property type="protein sequence ID" value="CAG9790323.1"/>
    <property type="molecule type" value="Genomic_DNA"/>
</dbReference>
<evidence type="ECO:0000313" key="3">
    <source>
        <dbReference type="EMBL" id="CAG9790323.1"/>
    </source>
</evidence>
<evidence type="ECO:0000256" key="1">
    <source>
        <dbReference type="SAM" id="MobiDB-lite"/>
    </source>
</evidence>